<gene>
    <name evidence="15" type="primary">WBGene00115062</name>
</gene>
<evidence type="ECO:0000256" key="8">
    <source>
        <dbReference type="ARBA" id="ARBA00023015"/>
    </source>
</evidence>
<dbReference type="SMART" id="SM01389">
    <property type="entry name" value="Spt4"/>
    <property type="match status" value="1"/>
</dbReference>
<dbReference type="PANTHER" id="PTHR33936">
    <property type="entry name" value="PROTEIN CBG17840"/>
    <property type="match status" value="1"/>
</dbReference>
<dbReference type="SUPFAM" id="SSF63393">
    <property type="entry name" value="RNA polymerase subunits"/>
    <property type="match status" value="1"/>
</dbReference>
<accession>A0A2A6B474</accession>
<protein>
    <recommendedName>
        <fullName evidence="3">Transcription elongation factor SPT4</fullName>
    </recommendedName>
    <alternativeName>
        <fullName evidence="13">DRB sensitivity-inducing factor small subunit</fullName>
    </alternativeName>
    <alternativeName>
        <fullName evidence="12">Transcription elongation factor spt4</fullName>
    </alternativeName>
</protein>
<reference evidence="15" key="2">
    <citation type="submission" date="2022-06" db="UniProtKB">
        <authorList>
            <consortium name="EnsemblMetazoa"/>
        </authorList>
    </citation>
    <scope>IDENTIFICATION</scope>
    <source>
        <strain evidence="15">PS312</strain>
    </source>
</reference>
<comment type="similarity">
    <text evidence="2">Belongs to the SPT4 family.</text>
</comment>
<evidence type="ECO:0000256" key="13">
    <source>
        <dbReference type="ARBA" id="ARBA00079864"/>
    </source>
</evidence>
<keyword evidence="9" id="KW-0010">Activator</keyword>
<keyword evidence="4" id="KW-0678">Repressor</keyword>
<evidence type="ECO:0000313" key="15">
    <source>
        <dbReference type="EnsemblMetazoa" id="PPA25508.1"/>
    </source>
</evidence>
<evidence type="ECO:0000256" key="1">
    <source>
        <dbReference type="ARBA" id="ARBA00004123"/>
    </source>
</evidence>
<sequence>MSSDHAPRKESPRKPKTEDDGKVVKNEEAAEQETSIIGTPDRAASETAGKRGPGRPRKSSFTSPIADSNGADESSTAESRRSTRIQSTRGQYAHHDQTYDTSSGQWRCLVPGCNWLSDSRAARSFHLRTEHPHYKDFGEFVAVATDHSEEIAARRNARANLTSKGDRTPVEMQQLVEDEEDLVEELDIESEDEEMEDIADPAYDRPPGPNSRLRISDPKGRYPCYVEGCDWKGQYRSVRSAHMKHMHRDWVRPPSFTLLRVSRDGDLITPLSHETETSKYDCLVDGCPWKGNFKASRMAHIRNHHKDVELPTRKTQLGGYVANGRYACHEPTCTWRGSSRSTRSNHMKKIHRNFVNTVYSSRSVPCCDCGIALQSHKNFVDHMVCEHGVGGIVQREFNDPRDYEEWFDAVQESFSIDFIKKMGVKQTAQYQVLYLYCAKGGGYRDPRFHRYNKNAITPVRLQLRRRPNRGMIKCGKNCAAFLRVLNWSDGRLTVIGCVEHTGHRMGTPLLRLSPYERDIMDEYLYSIDPASPIECVLDRLREQEGFQADGWECTEKTREDLKQFVTDEDDVTSLNTLLQSESIKDSTFGVVLPSKGNDELSIGFMTEAQRKLWENDGKVLAINEVRLCLGLYDIHIYTAVIFENQAQPRIAATYMTTSEKRAPLLHHLKEVWPEAPITIVTDCSPVWEEIIRDVYQQAFEIDHQIAEWHLLQEWATLCDQTIVNRVDRFSVLCALRRWVRATHPILFEAMMSDLFDALREMDLDEFGTYIDTQLTDESYHKRWSPTNRSQLTDPNNPILELSCRTIREKFVTNEVCKRIDEFVGFYLTRVVEFNQCTIGQVFSTGNVDAQRTPPEWMEDGREEVEHDEMEMVDVMDDHLLPSSAHLFRNHDDIHVHPDMVEIVEEEMEGEVYHEEIVVEESELERMGEQAGPSSGLIRMERMRRRGIEGRGLERETRGEIDLSTTSPRKQKLIEKIKKRMEEANEEELEIYENNISQLDLAKMVSNEIEKRRNKQEEEVGETVVADDREERGEGEGRGEGEEEMDAIPRDLRNLRACLLCSMIKSEEQFESDGCDNCERALQMKGDPEKVEECTSQNFDGMIAAMSPEDSWVCKWQKIQRKARGMYAISVSGSLSPSIVADLKAMGIKYKPNMRDTAEKN</sequence>
<dbReference type="InterPro" id="IPR052797">
    <property type="entry name" value="RegFact_GeneExpr_CellDeath"/>
</dbReference>
<dbReference type="AlphaFoldDB" id="A0A2A6B474"/>
<evidence type="ECO:0000256" key="9">
    <source>
        <dbReference type="ARBA" id="ARBA00023159"/>
    </source>
</evidence>
<feature type="compositionally biased region" description="Basic and acidic residues" evidence="14">
    <location>
        <begin position="1025"/>
        <end position="1039"/>
    </location>
</feature>
<dbReference type="GO" id="GO:0005634">
    <property type="term" value="C:nucleus"/>
    <property type="evidence" value="ECO:0007669"/>
    <property type="project" value="UniProtKB-SubCell"/>
</dbReference>
<evidence type="ECO:0000256" key="11">
    <source>
        <dbReference type="ARBA" id="ARBA00023242"/>
    </source>
</evidence>
<evidence type="ECO:0000256" key="6">
    <source>
        <dbReference type="ARBA" id="ARBA00022771"/>
    </source>
</evidence>
<keyword evidence="16" id="KW-1185">Reference proteome</keyword>
<dbReference type="Proteomes" id="UP000005239">
    <property type="component" value="Unassembled WGS sequence"/>
</dbReference>
<feature type="region of interest" description="Disordered" evidence="14">
    <location>
        <begin position="189"/>
        <end position="216"/>
    </location>
</feature>
<keyword evidence="6" id="KW-0863">Zinc-finger</keyword>
<evidence type="ECO:0000256" key="3">
    <source>
        <dbReference type="ARBA" id="ARBA00020182"/>
    </source>
</evidence>
<name>A0A2A6B474_PRIPA</name>
<dbReference type="InterPro" id="IPR038510">
    <property type="entry name" value="Spt4_sf"/>
</dbReference>
<keyword evidence="7" id="KW-0862">Zinc</keyword>
<evidence type="ECO:0000256" key="5">
    <source>
        <dbReference type="ARBA" id="ARBA00022723"/>
    </source>
</evidence>
<keyword evidence="8" id="KW-0805">Transcription regulation</keyword>
<dbReference type="Gene3D" id="3.30.40.210">
    <property type="match status" value="1"/>
</dbReference>
<evidence type="ECO:0000256" key="7">
    <source>
        <dbReference type="ARBA" id="ARBA00022833"/>
    </source>
</evidence>
<dbReference type="EnsemblMetazoa" id="PPA25508.1">
    <property type="protein sequence ID" value="PPA25508.1"/>
    <property type="gene ID" value="WBGene00115062"/>
</dbReference>
<evidence type="ECO:0000256" key="14">
    <source>
        <dbReference type="SAM" id="MobiDB-lite"/>
    </source>
</evidence>
<dbReference type="InterPro" id="IPR029040">
    <property type="entry name" value="RPABC4/Spt4"/>
</dbReference>
<dbReference type="Pfam" id="PF06093">
    <property type="entry name" value="Spt4"/>
    <property type="match status" value="1"/>
</dbReference>
<reference evidence="16" key="1">
    <citation type="journal article" date="2008" name="Nat. Genet.">
        <title>The Pristionchus pacificus genome provides a unique perspective on nematode lifestyle and parasitism.</title>
        <authorList>
            <person name="Dieterich C."/>
            <person name="Clifton S.W."/>
            <person name="Schuster L.N."/>
            <person name="Chinwalla A."/>
            <person name="Delehaunty K."/>
            <person name="Dinkelacker I."/>
            <person name="Fulton L."/>
            <person name="Fulton R."/>
            <person name="Godfrey J."/>
            <person name="Minx P."/>
            <person name="Mitreva M."/>
            <person name="Roeseler W."/>
            <person name="Tian H."/>
            <person name="Witte H."/>
            <person name="Yang S.P."/>
            <person name="Wilson R.K."/>
            <person name="Sommer R.J."/>
        </authorList>
    </citation>
    <scope>NUCLEOTIDE SEQUENCE [LARGE SCALE GENOMIC DNA]</scope>
    <source>
        <strain evidence="16">PS312</strain>
    </source>
</reference>
<comment type="subcellular location">
    <subcellularLocation>
        <location evidence="1">Nucleus</location>
    </subcellularLocation>
</comment>
<proteinExistence type="inferred from homology"/>
<organism evidence="15 16">
    <name type="scientific">Pristionchus pacificus</name>
    <name type="common">Parasitic nematode worm</name>
    <dbReference type="NCBI Taxonomy" id="54126"/>
    <lineage>
        <taxon>Eukaryota</taxon>
        <taxon>Metazoa</taxon>
        <taxon>Ecdysozoa</taxon>
        <taxon>Nematoda</taxon>
        <taxon>Chromadorea</taxon>
        <taxon>Rhabditida</taxon>
        <taxon>Rhabditina</taxon>
        <taxon>Diplogasteromorpha</taxon>
        <taxon>Diplogasteroidea</taxon>
        <taxon>Neodiplogasteridae</taxon>
        <taxon>Pristionchus</taxon>
    </lineage>
</organism>
<dbReference type="InterPro" id="IPR013087">
    <property type="entry name" value="Znf_C2H2_type"/>
</dbReference>
<evidence type="ECO:0000256" key="4">
    <source>
        <dbReference type="ARBA" id="ARBA00022491"/>
    </source>
</evidence>
<evidence type="ECO:0000313" key="16">
    <source>
        <dbReference type="Proteomes" id="UP000005239"/>
    </source>
</evidence>
<dbReference type="InterPro" id="IPR022800">
    <property type="entry name" value="Spt4/RpoE2_Znf"/>
</dbReference>
<evidence type="ECO:0000256" key="2">
    <source>
        <dbReference type="ARBA" id="ARBA00010464"/>
    </source>
</evidence>
<dbReference type="FunFam" id="3.30.40.210:FF:000001">
    <property type="entry name" value="Transcription elongation factor SPT4"/>
    <property type="match status" value="1"/>
</dbReference>
<dbReference type="CDD" id="cd07973">
    <property type="entry name" value="Spt4"/>
    <property type="match status" value="1"/>
</dbReference>
<keyword evidence="11" id="KW-0539">Nucleus</keyword>
<feature type="compositionally biased region" description="Acidic residues" evidence="14">
    <location>
        <begin position="189"/>
        <end position="199"/>
    </location>
</feature>
<dbReference type="PANTHER" id="PTHR33936:SF22">
    <property type="entry name" value="C2H2-TYPE DOMAIN-CONTAINING PROTEIN"/>
    <property type="match status" value="1"/>
</dbReference>
<feature type="region of interest" description="Disordered" evidence="14">
    <location>
        <begin position="1"/>
        <end position="98"/>
    </location>
</feature>
<feature type="compositionally biased region" description="Basic and acidic residues" evidence="14">
    <location>
        <begin position="1"/>
        <end position="28"/>
    </location>
</feature>
<evidence type="ECO:0000256" key="10">
    <source>
        <dbReference type="ARBA" id="ARBA00023163"/>
    </source>
</evidence>
<evidence type="ECO:0000256" key="12">
    <source>
        <dbReference type="ARBA" id="ARBA00070621"/>
    </source>
</evidence>
<feature type="region of interest" description="Disordered" evidence="14">
    <location>
        <begin position="1009"/>
        <end position="1043"/>
    </location>
</feature>
<dbReference type="GO" id="GO:0008270">
    <property type="term" value="F:zinc ion binding"/>
    <property type="evidence" value="ECO:0007669"/>
    <property type="project" value="UniProtKB-KW"/>
</dbReference>
<dbReference type="SMART" id="SM00355">
    <property type="entry name" value="ZnF_C2H2"/>
    <property type="match status" value="5"/>
</dbReference>
<keyword evidence="10" id="KW-0804">Transcription</keyword>
<accession>A0A8R1UFV7</accession>
<keyword evidence="5" id="KW-0479">Metal-binding</keyword>